<evidence type="ECO:0000256" key="2">
    <source>
        <dbReference type="SAM" id="Phobius"/>
    </source>
</evidence>
<proteinExistence type="predicted"/>
<evidence type="ECO:0000313" key="5">
    <source>
        <dbReference type="Proteomes" id="UP000663828"/>
    </source>
</evidence>
<feature type="transmembrane region" description="Helical" evidence="2">
    <location>
        <begin position="41"/>
        <end position="65"/>
    </location>
</feature>
<dbReference type="OrthoDB" id="10057324at2759"/>
<feature type="transmembrane region" description="Helical" evidence="2">
    <location>
        <begin position="152"/>
        <end position="175"/>
    </location>
</feature>
<dbReference type="EMBL" id="CAJNOJ010000308">
    <property type="protein sequence ID" value="CAF1387802.1"/>
    <property type="molecule type" value="Genomic_DNA"/>
</dbReference>
<reference evidence="4" key="1">
    <citation type="submission" date="2021-02" db="EMBL/GenBank/DDBJ databases">
        <authorList>
            <person name="Nowell W R."/>
        </authorList>
    </citation>
    <scope>NUCLEOTIDE SEQUENCE</scope>
</reference>
<feature type="region of interest" description="Disordered" evidence="1">
    <location>
        <begin position="199"/>
        <end position="278"/>
    </location>
</feature>
<gene>
    <name evidence="4" type="ORF">EDS130_LOCUS35299</name>
    <name evidence="3" type="ORF">XAT740_LOCUS19436</name>
</gene>
<comment type="caution">
    <text evidence="4">The sequence shown here is derived from an EMBL/GenBank/DDBJ whole genome shotgun (WGS) entry which is preliminary data.</text>
</comment>
<evidence type="ECO:0000313" key="4">
    <source>
        <dbReference type="EMBL" id="CAF1387802.1"/>
    </source>
</evidence>
<feature type="transmembrane region" description="Helical" evidence="2">
    <location>
        <begin position="71"/>
        <end position="92"/>
    </location>
</feature>
<dbReference type="AlphaFoldDB" id="A0A815K425"/>
<evidence type="ECO:0000313" key="6">
    <source>
        <dbReference type="Proteomes" id="UP000663852"/>
    </source>
</evidence>
<dbReference type="Proteomes" id="UP000663828">
    <property type="component" value="Unassembled WGS sequence"/>
</dbReference>
<keyword evidence="2" id="KW-0472">Membrane</keyword>
<keyword evidence="5" id="KW-1185">Reference proteome</keyword>
<dbReference type="EMBL" id="CAJNOR010001325">
    <property type="protein sequence ID" value="CAF1122060.1"/>
    <property type="molecule type" value="Genomic_DNA"/>
</dbReference>
<evidence type="ECO:0000256" key="1">
    <source>
        <dbReference type="SAM" id="MobiDB-lite"/>
    </source>
</evidence>
<evidence type="ECO:0000313" key="3">
    <source>
        <dbReference type="EMBL" id="CAF1122060.1"/>
    </source>
</evidence>
<feature type="compositionally biased region" description="Low complexity" evidence="1">
    <location>
        <begin position="240"/>
        <end position="255"/>
    </location>
</feature>
<keyword evidence="2" id="KW-1133">Transmembrane helix</keyword>
<name>A0A815K425_ADIRI</name>
<accession>A0A815K425</accession>
<protein>
    <submittedName>
        <fullName evidence="4">Uncharacterized protein</fullName>
    </submittedName>
</protein>
<organism evidence="4 6">
    <name type="scientific">Adineta ricciae</name>
    <name type="common">Rotifer</name>
    <dbReference type="NCBI Taxonomy" id="249248"/>
    <lineage>
        <taxon>Eukaryota</taxon>
        <taxon>Metazoa</taxon>
        <taxon>Spiralia</taxon>
        <taxon>Gnathifera</taxon>
        <taxon>Rotifera</taxon>
        <taxon>Eurotatoria</taxon>
        <taxon>Bdelloidea</taxon>
        <taxon>Adinetida</taxon>
        <taxon>Adinetidae</taxon>
        <taxon>Adineta</taxon>
    </lineage>
</organism>
<keyword evidence="2" id="KW-0812">Transmembrane</keyword>
<sequence length="278" mass="30696">MNRGSPDSVDVAEYVHQKEEISERQEHFLRKYFHRAWPKRIVAVLGILQLGLSLASLGVDLPVILMFAPRWQVFCGVWMFICGLIACISTLHSTRKVTWIKLQVAAGLNVLGAIAAAISVIFNIMFASNPYNCIVPSGCNYLSYTYSKGTSFYISETIIGIAFIATVVVYIVLFIKYGVGGKARFDNIHRGYAPSNFNPGGPPYNRMPMGPNTKPRPPPPPSQYFNPRFAGQQPRGMVRPPGQMMGAPGAPMMGPSVRGPMQQNYRPPGPYPTLGRNN</sequence>
<feature type="transmembrane region" description="Helical" evidence="2">
    <location>
        <begin position="104"/>
        <end position="126"/>
    </location>
</feature>
<dbReference type="Proteomes" id="UP000663852">
    <property type="component" value="Unassembled WGS sequence"/>
</dbReference>